<dbReference type="RefSeq" id="WP_089478302.1">
    <property type="nucleotide sequence ID" value="NZ_MUGS01000005.1"/>
</dbReference>
<comment type="caution">
    <text evidence="7">The sequence shown here is derived from an EMBL/GenBank/DDBJ whole genome shotgun (WGS) entry which is preliminary data.</text>
</comment>
<evidence type="ECO:0000313" key="7">
    <source>
        <dbReference type="EMBL" id="OXG08635.1"/>
    </source>
</evidence>
<keyword evidence="3 5" id="KW-1133">Transmembrane helix</keyword>
<feature type="transmembrane region" description="Helical" evidence="5">
    <location>
        <begin position="12"/>
        <end position="28"/>
    </location>
</feature>
<evidence type="ECO:0000256" key="5">
    <source>
        <dbReference type="SAM" id="Phobius"/>
    </source>
</evidence>
<name>A0A227PHW2_9FLAO</name>
<feature type="transmembrane region" description="Helical" evidence="5">
    <location>
        <begin position="151"/>
        <end position="174"/>
    </location>
</feature>
<keyword evidence="4 5" id="KW-0472">Membrane</keyword>
<dbReference type="AlphaFoldDB" id="A0A227PHW2"/>
<evidence type="ECO:0000259" key="6">
    <source>
        <dbReference type="Pfam" id="PF07291"/>
    </source>
</evidence>
<dbReference type="InterPro" id="IPR009908">
    <property type="entry name" value="Methylamine_util_MauE"/>
</dbReference>
<reference evidence="7 8" key="1">
    <citation type="submission" date="2016-11" db="EMBL/GenBank/DDBJ databases">
        <title>Whole genomes of Flavobacteriaceae.</title>
        <authorList>
            <person name="Stine C."/>
            <person name="Li C."/>
            <person name="Tadesse D."/>
        </authorList>
    </citation>
    <scope>NUCLEOTIDE SEQUENCE [LARGE SCALE GENOMIC DNA]</scope>
    <source>
        <strain evidence="7 8">DSM 24704</strain>
    </source>
</reference>
<organism evidence="7 8">
    <name type="scientific">Flavobacterium araucananum</name>
    <dbReference type="NCBI Taxonomy" id="946678"/>
    <lineage>
        <taxon>Bacteria</taxon>
        <taxon>Pseudomonadati</taxon>
        <taxon>Bacteroidota</taxon>
        <taxon>Flavobacteriia</taxon>
        <taxon>Flavobacteriales</taxon>
        <taxon>Flavobacteriaceae</taxon>
        <taxon>Flavobacterium</taxon>
    </lineage>
</organism>
<comment type="subcellular location">
    <subcellularLocation>
        <location evidence="1">Membrane</location>
        <topology evidence="1">Multi-pass membrane protein</topology>
    </subcellularLocation>
</comment>
<evidence type="ECO:0000313" key="8">
    <source>
        <dbReference type="Proteomes" id="UP000214684"/>
    </source>
</evidence>
<dbReference type="GO" id="GO:0016020">
    <property type="term" value="C:membrane"/>
    <property type="evidence" value="ECO:0007669"/>
    <property type="project" value="UniProtKB-SubCell"/>
</dbReference>
<feature type="domain" description="Methylamine utilisation protein MauE" evidence="6">
    <location>
        <begin position="9"/>
        <end position="135"/>
    </location>
</feature>
<feature type="transmembrane region" description="Helical" evidence="5">
    <location>
        <begin position="77"/>
        <end position="100"/>
    </location>
</feature>
<evidence type="ECO:0000256" key="4">
    <source>
        <dbReference type="ARBA" id="ARBA00023136"/>
    </source>
</evidence>
<dbReference type="Proteomes" id="UP000214684">
    <property type="component" value="Unassembled WGS sequence"/>
</dbReference>
<dbReference type="OrthoDB" id="673785at2"/>
<evidence type="ECO:0000256" key="2">
    <source>
        <dbReference type="ARBA" id="ARBA00022692"/>
    </source>
</evidence>
<dbReference type="GO" id="GO:0030416">
    <property type="term" value="P:methylamine metabolic process"/>
    <property type="evidence" value="ECO:0007669"/>
    <property type="project" value="InterPro"/>
</dbReference>
<keyword evidence="8" id="KW-1185">Reference proteome</keyword>
<accession>A0A227PHW2</accession>
<gene>
    <name evidence="7" type="ORF">B0A64_04195</name>
</gene>
<dbReference type="EMBL" id="MUGS01000005">
    <property type="protein sequence ID" value="OXG08635.1"/>
    <property type="molecule type" value="Genomic_DNA"/>
</dbReference>
<evidence type="ECO:0000256" key="1">
    <source>
        <dbReference type="ARBA" id="ARBA00004141"/>
    </source>
</evidence>
<feature type="transmembrane region" description="Helical" evidence="5">
    <location>
        <begin position="120"/>
        <end position="139"/>
    </location>
</feature>
<proteinExistence type="predicted"/>
<dbReference type="Pfam" id="PF07291">
    <property type="entry name" value="MauE"/>
    <property type="match status" value="1"/>
</dbReference>
<feature type="transmembrane region" description="Helical" evidence="5">
    <location>
        <begin position="48"/>
        <end position="70"/>
    </location>
</feature>
<sequence>MKTSISFKNTIADIICLLYILLFVYAAVSKLLDFEDFRVQLGQSPLLSAFAGLISWIVPVLELFIALLIVFKRWRLIGLFAAFSLMVMFTAYIYIILNYSSSVPCSCGGILEKMGWKEHFFFNAVFMVLAAAGILISAGGIPKVSLISKPAVIASALMLTVFFSIGVVAFLFMLSDTEIKRNNAFIRKYIPHALEKVGECPLESNSFYIAGADENTVYLGNYLAPLYVKSINIKNGNAYENRISIDKTDLSYKRVRIDVRPPYFFLGDGTVPVLFKGSVSNWNARIFSIDNAYFTQFSVLDPFKIAIATNSGKTGENILGLVTSQADSLNLKLNDTILKRQIDGKFDTDGVLTNNGKGIILYVYYYRNQYIVADAQFHSFSTGKTIDTIGRAQLDVAHYKNKDQYKLGVNTVVVNKHTSAYGDLLYVHSDRLGKYEDEKVLRSASIIDVYNFKEKTYLKSFYLYHQRDVRLQEFKVYKDLVIALAQDKLWIYRIK</sequence>
<evidence type="ECO:0000256" key="3">
    <source>
        <dbReference type="ARBA" id="ARBA00022989"/>
    </source>
</evidence>
<keyword evidence="2 5" id="KW-0812">Transmembrane</keyword>
<protein>
    <recommendedName>
        <fullName evidence="6">Methylamine utilisation protein MauE domain-containing protein</fullName>
    </recommendedName>
</protein>